<accession>A0A380TH14</accession>
<proteinExistence type="predicted"/>
<feature type="region of interest" description="Disordered" evidence="1">
    <location>
        <begin position="1"/>
        <end position="21"/>
    </location>
</feature>
<dbReference type="InterPro" id="IPR013785">
    <property type="entry name" value="Aldolase_TIM"/>
</dbReference>
<dbReference type="GO" id="GO:0009435">
    <property type="term" value="P:NAD+ biosynthetic process"/>
    <property type="evidence" value="ECO:0007669"/>
    <property type="project" value="InterPro"/>
</dbReference>
<dbReference type="InterPro" id="IPR053190">
    <property type="entry name" value="NAPRTase-like"/>
</dbReference>
<evidence type="ECO:0000256" key="1">
    <source>
        <dbReference type="SAM" id="MobiDB-lite"/>
    </source>
</evidence>
<reference evidence="2" key="1">
    <citation type="submission" date="2018-07" db="EMBL/GenBank/DDBJ databases">
        <authorList>
            <person name="Quirk P.G."/>
            <person name="Krulwich T.A."/>
        </authorList>
    </citation>
    <scope>NUCLEOTIDE SEQUENCE</scope>
</reference>
<dbReference type="SUPFAM" id="SSF51690">
    <property type="entry name" value="Nicotinate/Quinolinate PRTase C-terminal domain-like"/>
    <property type="match status" value="1"/>
</dbReference>
<evidence type="ECO:0000313" key="2">
    <source>
        <dbReference type="EMBL" id="SUS07307.1"/>
    </source>
</evidence>
<dbReference type="AlphaFoldDB" id="A0A380TH14"/>
<dbReference type="Gene3D" id="3.20.20.70">
    <property type="entry name" value="Aldolase class I"/>
    <property type="match status" value="1"/>
</dbReference>
<sequence length="400" mass="43959">MPYRHPEADAVTPAPTGRPARALQPAPDAIEAWTDRYFLKTKQTIARFGDKTVCYALFMRRPVLFTPGLMLDWLRAAMAARDSAFEVRLNYAEGDWVGAGEPLMYLIGSFYHLVDLETLYLQKLGAACVAAYNACAMVEALPRVAFIAMDARHCAGTEMAEQMAYAAAVGSRAARKRVNAVGFVGNANDATAHYFGRERGLGTMPHALIGYAGSTVRAAEMFHETFPDEDLTVLVDYFGREVSDALDVCARFPELAAAGRLAVRLDTHGGRFVEGLDPQNSYAVLERHVPDAIRHYRNETELRFLTGTGVSAAAIFWVREKLDSAGYPKVRIVASSGFNVEKCEVMADVAAPIDVIGTGSYLPENWRETYATADIVEYDGVPSVKIGREFLLKGRRPQTP</sequence>
<dbReference type="InterPro" id="IPR036068">
    <property type="entry name" value="Nicotinate_pribotase-like_C"/>
</dbReference>
<evidence type="ECO:0008006" key="3">
    <source>
        <dbReference type="Google" id="ProtNLM"/>
    </source>
</evidence>
<gene>
    <name evidence="2" type="ORF">DF3PB_410007</name>
</gene>
<dbReference type="PANTHER" id="PTHR43202:SF1">
    <property type="entry name" value="NICOTINATE PHOSPHORIBOSYLTRANSFERASE"/>
    <property type="match status" value="1"/>
</dbReference>
<protein>
    <recommendedName>
        <fullName evidence="3">Nicotinate phosphoribosyltransferase</fullName>
    </recommendedName>
</protein>
<dbReference type="EMBL" id="UIDG01000346">
    <property type="protein sequence ID" value="SUS07307.1"/>
    <property type="molecule type" value="Genomic_DNA"/>
</dbReference>
<organism evidence="2">
    <name type="scientific">metagenome</name>
    <dbReference type="NCBI Taxonomy" id="256318"/>
    <lineage>
        <taxon>unclassified sequences</taxon>
        <taxon>metagenomes</taxon>
    </lineage>
</organism>
<name>A0A380TH14_9ZZZZ</name>
<dbReference type="SUPFAM" id="SSF54675">
    <property type="entry name" value="Nicotinate/Quinolinate PRTase N-terminal domain-like"/>
    <property type="match status" value="1"/>
</dbReference>
<dbReference type="PANTHER" id="PTHR43202">
    <property type="entry name" value="NICOTINATE-NUCLEOTIDE PYROPHOSPHORYLASE"/>
    <property type="match status" value="1"/>
</dbReference>